<dbReference type="InterPro" id="IPR049566">
    <property type="entry name" value="WDR59_RTC1-like_RING_Znf"/>
</dbReference>
<protein>
    <recommendedName>
        <fullName evidence="5">RWD domain-containing protein</fullName>
    </recommendedName>
</protein>
<evidence type="ECO:0000256" key="2">
    <source>
        <dbReference type="ARBA" id="ARBA00022737"/>
    </source>
</evidence>
<dbReference type="Gene3D" id="2.130.10.10">
    <property type="entry name" value="YVTN repeat-like/Quinoprotein amine dehydrogenase"/>
    <property type="match status" value="2"/>
</dbReference>
<dbReference type="CDD" id="cd16692">
    <property type="entry name" value="mRING-H2-C3H3C2_WDR59"/>
    <property type="match status" value="1"/>
</dbReference>
<dbReference type="GO" id="GO:0034198">
    <property type="term" value="P:cellular response to amino acid starvation"/>
    <property type="evidence" value="ECO:0007669"/>
    <property type="project" value="TreeGrafter"/>
</dbReference>
<dbReference type="GO" id="GO:1904263">
    <property type="term" value="P:positive regulation of TORC1 signaling"/>
    <property type="evidence" value="ECO:0007669"/>
    <property type="project" value="TreeGrafter"/>
</dbReference>
<dbReference type="SMART" id="SM00320">
    <property type="entry name" value="WD40"/>
    <property type="match status" value="4"/>
</dbReference>
<dbReference type="OrthoDB" id="311712at2759"/>
<dbReference type="PROSITE" id="PS50908">
    <property type="entry name" value="RWD"/>
    <property type="match status" value="1"/>
</dbReference>
<dbReference type="SMART" id="SM00591">
    <property type="entry name" value="RWD"/>
    <property type="match status" value="1"/>
</dbReference>
<dbReference type="InterPro" id="IPR036322">
    <property type="entry name" value="WD40_repeat_dom_sf"/>
</dbReference>
<dbReference type="PROSITE" id="PS00678">
    <property type="entry name" value="WD_REPEATS_1"/>
    <property type="match status" value="1"/>
</dbReference>
<dbReference type="Proteomes" id="UP001152798">
    <property type="component" value="Chromosome 1"/>
</dbReference>
<dbReference type="PROSITE" id="PS50082">
    <property type="entry name" value="WD_REPEATS_2"/>
    <property type="match status" value="1"/>
</dbReference>
<dbReference type="AlphaFoldDB" id="A0A9P0H176"/>
<dbReference type="EMBL" id="OV725077">
    <property type="protein sequence ID" value="CAH1389415.1"/>
    <property type="molecule type" value="Genomic_DNA"/>
</dbReference>
<dbReference type="Pfam" id="PF17120">
    <property type="entry name" value="zf-RING_16"/>
    <property type="match status" value="1"/>
</dbReference>
<dbReference type="InterPro" id="IPR006575">
    <property type="entry name" value="RWD_dom"/>
</dbReference>
<dbReference type="SUPFAM" id="SSF50978">
    <property type="entry name" value="WD40 repeat-like"/>
    <property type="match status" value="1"/>
</dbReference>
<evidence type="ECO:0000256" key="1">
    <source>
        <dbReference type="ARBA" id="ARBA00022574"/>
    </source>
</evidence>
<sequence>MATRWSSELMVAEHPDLQASAMTVDATGTNVLLAGRRYFGLKNLTEPLDSLKKFPRQSKYDVGAAEWNPHQHYKNLSAISTKDKVEIFDWRQSSPQLIHNLCSHTRVVSDLNWHQFDANQIASCSIDTFTYIWDLRDPRRPSISLSTVAGATQVRWNKLSRYLLATAHSGDVKLWDQRKGVLPVQYITAHLANIHCLDWDPNQESRLATSSQDCTVKFFDTSNPKKPENLLTAVAPVWRARYTPFGNGMLMVVVPPMRRGDNSLLLWNLANKGPKSTPIHTFVGHTDVVLEFEWRKRPDSLDYQLITWSKDQTLRIWQIEPFLQKLCGIESDGEPSLEQHPAADLLTSPAIVNPVENTVIGDSRSSSIDVAEPNINEFDSSLVTITQPKTLHQEFSLVNVNIHNVTFDLMDPIKRRCSVTARVEGNIVILQVAFPLGYPNNISPIFQFTSETNVDSETKTKLIKVLKQTALQRVKKNRSCLEPCIRQLVKTLEELSVSDGSEKNQHFHNSLIQHSSVYSSFQDVYIPFPRTSGAKFCNVGMLVCFGRTSSGRQVSMRNDKKTPRSFSALNVYSESPVTTYYYDRHTNQTRSSRINRGVSKGASQKGGKAVLVYDVSSLFPFQRDLAEKYVFDCHDVVGMCQRNSQVAMMLGRKDLGQVWSLAALAATPPVFDEDEDFPWASHPLSIGMIHSIIAHYAKQSDVQTAAMLCCAFGRRAETQGTGTTKNMSKSVNPSPGGSPYHTIHKVESLIEGWNIPLLKQNRSSSWSENLDEFHVANLVELSPLDTEEEKPLRVCLEESWFYEEYKKAYAEILHQWYLLEARAQVMKYIAHSDEKHSGLELKAECPSCKKHSIEPYCTVCQIPVLQCVICHTSVKGGANSCLVCGHGGHTQHMMQWFANNMDCPSGCGCQCLFETASVLEP</sequence>
<evidence type="ECO:0000256" key="4">
    <source>
        <dbReference type="PROSITE-ProRule" id="PRU00221"/>
    </source>
</evidence>
<feature type="domain" description="RWD" evidence="5">
    <location>
        <begin position="393"/>
        <end position="495"/>
    </location>
</feature>
<proteinExistence type="inferred from homology"/>
<reference evidence="6" key="1">
    <citation type="submission" date="2022-01" db="EMBL/GenBank/DDBJ databases">
        <authorList>
            <person name="King R."/>
        </authorList>
    </citation>
    <scope>NUCLEOTIDE SEQUENCE</scope>
</reference>
<evidence type="ECO:0000313" key="6">
    <source>
        <dbReference type="EMBL" id="CAH1389415.1"/>
    </source>
</evidence>
<name>A0A9P0H176_NEZVI</name>
<dbReference type="Pfam" id="PF00400">
    <property type="entry name" value="WD40"/>
    <property type="match status" value="2"/>
</dbReference>
<dbReference type="GO" id="GO:0005774">
    <property type="term" value="C:vacuolar membrane"/>
    <property type="evidence" value="ECO:0007669"/>
    <property type="project" value="TreeGrafter"/>
</dbReference>
<evidence type="ECO:0000259" key="5">
    <source>
        <dbReference type="PROSITE" id="PS50908"/>
    </source>
</evidence>
<keyword evidence="1 4" id="KW-0853">WD repeat</keyword>
<feature type="repeat" description="WD" evidence="4">
    <location>
        <begin position="187"/>
        <end position="229"/>
    </location>
</feature>
<dbReference type="InterPro" id="IPR019775">
    <property type="entry name" value="WD40_repeat_CS"/>
</dbReference>
<evidence type="ECO:0000256" key="3">
    <source>
        <dbReference type="ARBA" id="ARBA00038452"/>
    </source>
</evidence>
<dbReference type="GO" id="GO:0035859">
    <property type="term" value="C:Seh1-associated complex"/>
    <property type="evidence" value="ECO:0007669"/>
    <property type="project" value="TreeGrafter"/>
</dbReference>
<comment type="similarity">
    <text evidence="3">Belongs to the WD repeat WDR59 family.</text>
</comment>
<keyword evidence="7" id="KW-1185">Reference proteome</keyword>
<dbReference type="GO" id="GO:0035591">
    <property type="term" value="F:signaling adaptor activity"/>
    <property type="evidence" value="ECO:0007669"/>
    <property type="project" value="TreeGrafter"/>
</dbReference>
<dbReference type="PANTHER" id="PTHR46170">
    <property type="entry name" value="GATOR COMPLEX PROTEIN WDR59"/>
    <property type="match status" value="1"/>
</dbReference>
<dbReference type="InterPro" id="IPR039456">
    <property type="entry name" value="WDR59_mRING-H2-C3H3C2"/>
</dbReference>
<dbReference type="InterPro" id="IPR001680">
    <property type="entry name" value="WD40_rpt"/>
</dbReference>
<keyword evidence="2" id="KW-0677">Repeat</keyword>
<accession>A0A9P0H176</accession>
<dbReference type="PANTHER" id="PTHR46170:SF1">
    <property type="entry name" value="GATOR COMPLEX PROTEIN WDR59"/>
    <property type="match status" value="1"/>
</dbReference>
<dbReference type="InterPro" id="IPR015943">
    <property type="entry name" value="WD40/YVTN_repeat-like_dom_sf"/>
</dbReference>
<organism evidence="6 7">
    <name type="scientific">Nezara viridula</name>
    <name type="common">Southern green stink bug</name>
    <name type="synonym">Cimex viridulus</name>
    <dbReference type="NCBI Taxonomy" id="85310"/>
    <lineage>
        <taxon>Eukaryota</taxon>
        <taxon>Metazoa</taxon>
        <taxon>Ecdysozoa</taxon>
        <taxon>Arthropoda</taxon>
        <taxon>Hexapoda</taxon>
        <taxon>Insecta</taxon>
        <taxon>Pterygota</taxon>
        <taxon>Neoptera</taxon>
        <taxon>Paraneoptera</taxon>
        <taxon>Hemiptera</taxon>
        <taxon>Heteroptera</taxon>
        <taxon>Panheteroptera</taxon>
        <taxon>Pentatomomorpha</taxon>
        <taxon>Pentatomoidea</taxon>
        <taxon>Pentatomidae</taxon>
        <taxon>Pentatominae</taxon>
        <taxon>Nezara</taxon>
    </lineage>
</organism>
<gene>
    <name evidence="6" type="ORF">NEZAVI_LOCUS827</name>
</gene>
<dbReference type="InterPro" id="IPR049567">
    <property type="entry name" value="WDR59-like"/>
</dbReference>
<evidence type="ECO:0000313" key="7">
    <source>
        <dbReference type="Proteomes" id="UP001152798"/>
    </source>
</evidence>